<gene>
    <name evidence="1" type="primary">csgA_1</name>
    <name evidence="1" type="ORF">AUP74_00087</name>
</gene>
<name>A0A1C9W357_9GAMM</name>
<sequence length="244" mass="26658">MFDQPGSILLAGASGGVATALGVEVLQRFPDAELLTISRNAEGPQAFTPTRHLQADLTDPDSVAGVRDFVRASDDPPDWVICCCGILHTEDHGPEKALDQCEEGWLLQSMRINVVTHIHLAQALAPALKPSHPLVWASLSAKVGSIGDNHLGGWYSYRMSKAALNMFIRNLSIEWGRRLDHCCVVAVHPGTTDTALSKPFQKNIPEDKLYSASTSAERIVDVLAGLDEERNGRLLFWDGEVLPW</sequence>
<dbReference type="PATRIC" id="fig|1769779.3.peg.85"/>
<dbReference type="KEGG" id="micc:AUP74_00087"/>
<dbReference type="SUPFAM" id="SSF51735">
    <property type="entry name" value="NAD(P)-binding Rossmann-fold domains"/>
    <property type="match status" value="1"/>
</dbReference>
<dbReference type="GO" id="GO:0005737">
    <property type="term" value="C:cytoplasm"/>
    <property type="evidence" value="ECO:0007669"/>
    <property type="project" value="TreeGrafter"/>
</dbReference>
<proteinExistence type="predicted"/>
<reference evidence="2" key="1">
    <citation type="submission" date="2016-01" db="EMBL/GenBank/DDBJ databases">
        <title>Complete genome sequence of Microbulbifer sp. CCB-MM1, a halophile isolated from Matang Mangrove Forest, Perak.</title>
        <authorList>
            <person name="Moh T.H."/>
            <person name="Dinesh B."/>
            <person name="Lau N.-S."/>
            <person name="Go F."/>
            <person name="Alexander Chong S.-C."/>
        </authorList>
    </citation>
    <scope>NUCLEOTIDE SEQUENCE [LARGE SCALE GENOMIC DNA]</scope>
    <source>
        <strain evidence="2">CCB-MM1</strain>
    </source>
</reference>
<dbReference type="Gene3D" id="3.40.50.720">
    <property type="entry name" value="NAD(P)-binding Rossmann-like Domain"/>
    <property type="match status" value="1"/>
</dbReference>
<organism evidence="1 2">
    <name type="scientific">Microbulbifer aggregans</name>
    <dbReference type="NCBI Taxonomy" id="1769779"/>
    <lineage>
        <taxon>Bacteria</taxon>
        <taxon>Pseudomonadati</taxon>
        <taxon>Pseudomonadota</taxon>
        <taxon>Gammaproteobacteria</taxon>
        <taxon>Cellvibrionales</taxon>
        <taxon>Microbulbiferaceae</taxon>
        <taxon>Microbulbifer</taxon>
    </lineage>
</organism>
<accession>A0A1C9W357</accession>
<dbReference type="InterPro" id="IPR002347">
    <property type="entry name" value="SDR_fam"/>
</dbReference>
<protein>
    <submittedName>
        <fullName evidence="1">C-factor</fullName>
    </submittedName>
</protein>
<dbReference type="Pfam" id="PF13561">
    <property type="entry name" value="adh_short_C2"/>
    <property type="match status" value="1"/>
</dbReference>
<keyword evidence="2" id="KW-1185">Reference proteome</keyword>
<evidence type="ECO:0000313" key="2">
    <source>
        <dbReference type="Proteomes" id="UP000095672"/>
    </source>
</evidence>
<dbReference type="Proteomes" id="UP000095672">
    <property type="component" value="Chromosome"/>
</dbReference>
<dbReference type="EMBL" id="CP014143">
    <property type="protein sequence ID" value="AOS95564.1"/>
    <property type="molecule type" value="Genomic_DNA"/>
</dbReference>
<dbReference type="PANTHER" id="PTHR43544">
    <property type="entry name" value="SHORT-CHAIN DEHYDROGENASE/REDUCTASE"/>
    <property type="match status" value="1"/>
</dbReference>
<dbReference type="GO" id="GO:0016491">
    <property type="term" value="F:oxidoreductase activity"/>
    <property type="evidence" value="ECO:0007669"/>
    <property type="project" value="TreeGrafter"/>
</dbReference>
<dbReference type="InterPro" id="IPR036291">
    <property type="entry name" value="NAD(P)-bd_dom_sf"/>
</dbReference>
<dbReference type="AlphaFoldDB" id="A0A1C9W357"/>
<dbReference type="InterPro" id="IPR051468">
    <property type="entry name" value="Fungal_SecMetab_SDRs"/>
</dbReference>
<dbReference type="PANTHER" id="PTHR43544:SF12">
    <property type="entry name" value="NAD(P)-BINDING ROSSMANN-FOLD SUPERFAMILY PROTEIN"/>
    <property type="match status" value="1"/>
</dbReference>
<dbReference type="STRING" id="1769779.AUP74_00087"/>
<dbReference type="OrthoDB" id="9785826at2"/>
<evidence type="ECO:0000313" key="1">
    <source>
        <dbReference type="EMBL" id="AOS95564.1"/>
    </source>
</evidence>
<dbReference type="CDD" id="cd05325">
    <property type="entry name" value="carb_red_sniffer_like_SDR_c"/>
    <property type="match status" value="1"/>
</dbReference>
<dbReference type="RefSeq" id="WP_069948606.1">
    <property type="nucleotide sequence ID" value="NZ_CP014143.1"/>
</dbReference>
<dbReference type="PRINTS" id="PR00081">
    <property type="entry name" value="GDHRDH"/>
</dbReference>